<evidence type="ECO:0000256" key="1">
    <source>
        <dbReference type="SAM" id="MobiDB-lite"/>
    </source>
</evidence>
<dbReference type="PROSITE" id="PS50096">
    <property type="entry name" value="IQ"/>
    <property type="match status" value="1"/>
</dbReference>
<proteinExistence type="predicted"/>
<dbReference type="SUPFAM" id="SSF52540">
    <property type="entry name" value="P-loop containing nucleoside triphosphate hydrolases"/>
    <property type="match status" value="1"/>
</dbReference>
<dbReference type="GO" id="GO:0007015">
    <property type="term" value="P:actin filament organization"/>
    <property type="evidence" value="ECO:0007669"/>
    <property type="project" value="TreeGrafter"/>
</dbReference>
<dbReference type="AlphaFoldDB" id="A0A3R6Y1B2"/>
<dbReference type="GO" id="GO:0015629">
    <property type="term" value="C:actin cytoskeleton"/>
    <property type="evidence" value="ECO:0007669"/>
    <property type="project" value="TreeGrafter"/>
</dbReference>
<dbReference type="GO" id="GO:0005737">
    <property type="term" value="C:cytoplasm"/>
    <property type="evidence" value="ECO:0007669"/>
    <property type="project" value="TreeGrafter"/>
</dbReference>
<feature type="region of interest" description="Disordered" evidence="1">
    <location>
        <begin position="191"/>
        <end position="221"/>
    </location>
</feature>
<evidence type="ECO:0000313" key="2">
    <source>
        <dbReference type="EMBL" id="RHZ29590.1"/>
    </source>
</evidence>
<dbReference type="GO" id="GO:0051015">
    <property type="term" value="F:actin filament binding"/>
    <property type="evidence" value="ECO:0007669"/>
    <property type="project" value="TreeGrafter"/>
</dbReference>
<dbReference type="PANTHER" id="PTHR13140">
    <property type="entry name" value="MYOSIN"/>
    <property type="match status" value="1"/>
</dbReference>
<name>A0A3R6Y1B2_APHAT</name>
<dbReference type="Proteomes" id="UP000285430">
    <property type="component" value="Unassembled WGS sequence"/>
</dbReference>
<dbReference type="PANTHER" id="PTHR13140:SF845">
    <property type="entry name" value="MYOSIN-LIKE PROTEIN"/>
    <property type="match status" value="1"/>
</dbReference>
<protein>
    <recommendedName>
        <fullName evidence="4">Myosin motor domain-containing protein</fullName>
    </recommendedName>
</protein>
<accession>A0A3R6Y1B2</accession>
<comment type="caution">
    <text evidence="2">The sequence shown here is derived from an EMBL/GenBank/DDBJ whole genome shotgun (WGS) entry which is preliminary data.</text>
</comment>
<evidence type="ECO:0008006" key="4">
    <source>
        <dbReference type="Google" id="ProtNLM"/>
    </source>
</evidence>
<feature type="non-terminal residue" evidence="2">
    <location>
        <position position="394"/>
    </location>
</feature>
<organism evidence="2 3">
    <name type="scientific">Aphanomyces astaci</name>
    <name type="common">Crayfish plague agent</name>
    <dbReference type="NCBI Taxonomy" id="112090"/>
    <lineage>
        <taxon>Eukaryota</taxon>
        <taxon>Sar</taxon>
        <taxon>Stramenopiles</taxon>
        <taxon>Oomycota</taxon>
        <taxon>Saprolegniomycetes</taxon>
        <taxon>Saprolegniales</taxon>
        <taxon>Verrucalvaceae</taxon>
        <taxon>Aphanomyces</taxon>
    </lineage>
</organism>
<evidence type="ECO:0000313" key="3">
    <source>
        <dbReference type="Proteomes" id="UP000285430"/>
    </source>
</evidence>
<dbReference type="GO" id="GO:0000146">
    <property type="term" value="F:microfilament motor activity"/>
    <property type="evidence" value="ECO:0007669"/>
    <property type="project" value="TreeGrafter"/>
</dbReference>
<dbReference type="InterPro" id="IPR027417">
    <property type="entry name" value="P-loop_NTPase"/>
</dbReference>
<dbReference type="GO" id="GO:0016020">
    <property type="term" value="C:membrane"/>
    <property type="evidence" value="ECO:0007669"/>
    <property type="project" value="TreeGrafter"/>
</dbReference>
<gene>
    <name evidence="2" type="ORF">DYB37_013662</name>
</gene>
<dbReference type="Gene3D" id="1.20.5.4820">
    <property type="match status" value="1"/>
</dbReference>
<sequence length="394" mass="44151">MRTSSSSSTKKKNKKPEELKGMCEQTVAAIMLQLYASSDDGKGIVDIATAVVKGRQSTKMDRRAFEDACGAVGFQLGNSKVFFRKDVYNDVRRFRRHIRTKYATLLQQYGRGFVARRHAKARREAVAVLQTKVRAWLAHRSAVRTLQTWTRKCLAVTRYRRLRAATDVLQKWGRHVLWTARLYRRVQTRMSHHKHVSIPSSNSSSPPPSTPQPHPTTTTKAESLITKDEATDVAALTRQNQLLQQELDLLRIQQPNAAIASTTPMQVHGQLPVPPSPAAAFAQASHNGQSWGLPQGVATSFYHQQQYPSCPPVVEVPAGLVTELEFAHHEIVTLSQQLLVTQIKYSNMLMDYNEHLGGYDAEKPMDDAFAMVEALDIPCPTSLECAQEQLRALL</sequence>
<feature type="compositionally biased region" description="Pro residues" evidence="1">
    <location>
        <begin position="205"/>
        <end position="214"/>
    </location>
</feature>
<dbReference type="EMBL" id="QUTH01001705">
    <property type="protein sequence ID" value="RHZ29590.1"/>
    <property type="molecule type" value="Genomic_DNA"/>
</dbReference>
<reference evidence="2 3" key="1">
    <citation type="submission" date="2018-08" db="EMBL/GenBank/DDBJ databases">
        <title>Aphanomyces genome sequencing and annotation.</title>
        <authorList>
            <person name="Minardi D."/>
            <person name="Oidtmann B."/>
            <person name="Van Der Giezen M."/>
            <person name="Studholme D.J."/>
        </authorList>
    </citation>
    <scope>NUCLEOTIDE SEQUENCE [LARGE SCALE GENOMIC DNA]</scope>
    <source>
        <strain evidence="2 3">Da</strain>
    </source>
</reference>